<accession>A0A9W7GEL2</accession>
<keyword evidence="5" id="KW-0833">Ubl conjugation pathway</keyword>
<dbReference type="PANTHER" id="PTHR24006">
    <property type="entry name" value="UBIQUITIN CARBOXYL-TERMINAL HYDROLASE"/>
    <property type="match status" value="1"/>
</dbReference>
<comment type="catalytic activity">
    <reaction evidence="1">
        <text>Thiol-dependent hydrolysis of ester, thioester, amide, peptide and isopeptide bonds formed by the C-terminal Gly of ubiquitin (a 76-residue protein attached to proteins as an intracellular targeting signal).</text>
        <dbReference type="EC" id="3.4.19.12"/>
    </reaction>
</comment>
<feature type="domain" description="USP" evidence="9">
    <location>
        <begin position="1475"/>
        <end position="1829"/>
    </location>
</feature>
<dbReference type="InterPro" id="IPR056850">
    <property type="entry name" value="ARM_UBP34_24_USP9X_Y"/>
</dbReference>
<evidence type="ECO:0000313" key="11">
    <source>
        <dbReference type="Proteomes" id="UP001165065"/>
    </source>
</evidence>
<dbReference type="SUPFAM" id="SSF48371">
    <property type="entry name" value="ARM repeat"/>
    <property type="match status" value="2"/>
</dbReference>
<feature type="compositionally biased region" description="Basic and acidic residues" evidence="8">
    <location>
        <begin position="657"/>
        <end position="673"/>
    </location>
</feature>
<evidence type="ECO:0000313" key="10">
    <source>
        <dbReference type="EMBL" id="GMI44369.1"/>
    </source>
</evidence>
<dbReference type="PROSITE" id="PS50235">
    <property type="entry name" value="USP_3"/>
    <property type="match status" value="1"/>
</dbReference>
<dbReference type="InterPro" id="IPR050164">
    <property type="entry name" value="Peptidase_C19"/>
</dbReference>
<keyword evidence="4" id="KW-0645">Protease</keyword>
<feature type="compositionally biased region" description="Basic and acidic residues" evidence="8">
    <location>
        <begin position="2013"/>
        <end position="2032"/>
    </location>
</feature>
<dbReference type="GO" id="GO:0005634">
    <property type="term" value="C:nucleus"/>
    <property type="evidence" value="ECO:0007669"/>
    <property type="project" value="TreeGrafter"/>
</dbReference>
<dbReference type="InterPro" id="IPR028889">
    <property type="entry name" value="USP"/>
</dbReference>
<proteinExistence type="inferred from homology"/>
<dbReference type="GO" id="GO:0016579">
    <property type="term" value="P:protein deubiquitination"/>
    <property type="evidence" value="ECO:0007669"/>
    <property type="project" value="InterPro"/>
</dbReference>
<feature type="region of interest" description="Disordered" evidence="8">
    <location>
        <begin position="2004"/>
        <end position="2032"/>
    </location>
</feature>
<dbReference type="SUPFAM" id="SSF54001">
    <property type="entry name" value="Cysteine proteinases"/>
    <property type="match status" value="1"/>
</dbReference>
<evidence type="ECO:0000256" key="3">
    <source>
        <dbReference type="ARBA" id="ARBA00012759"/>
    </source>
</evidence>
<dbReference type="GO" id="GO:0004843">
    <property type="term" value="F:cysteine-type deubiquitinase activity"/>
    <property type="evidence" value="ECO:0007669"/>
    <property type="project" value="UniProtKB-EC"/>
</dbReference>
<evidence type="ECO:0000256" key="4">
    <source>
        <dbReference type="ARBA" id="ARBA00022670"/>
    </source>
</evidence>
<dbReference type="SUPFAM" id="SSF54236">
    <property type="entry name" value="Ubiquitin-like"/>
    <property type="match status" value="1"/>
</dbReference>
<feature type="compositionally biased region" description="Gly residues" evidence="8">
    <location>
        <begin position="2628"/>
        <end position="2637"/>
    </location>
</feature>
<evidence type="ECO:0000256" key="1">
    <source>
        <dbReference type="ARBA" id="ARBA00000707"/>
    </source>
</evidence>
<feature type="region of interest" description="Disordered" evidence="8">
    <location>
        <begin position="866"/>
        <end position="891"/>
    </location>
</feature>
<sequence>GGSFSDEEEQEESEDEFATSLFNQAREQLSKVTSWLTNQRLLETLLSPDYLHLQLLKRCKFIPPFLSRNDSLTDEHVSAIWNAAVQSSHESIRHSIYELLHYMVVHCNLHPSQYKFLDFGVSQMKPSEHDTSSILLAGLLARHGAGLYSSDGGPVGLHILWSVIQDDTDASRDIKHLAMTEATQIVSEVSTMDDSTFTENVDKNIHKQERERILQEQNYGVETVRQTVTSHEVRQNILSIVLDWTISAIDNSTSVVQSLNILHKIFVVYHHRSHNYNERQIHEYQLIANISVFKHDIFLKIVADLKKYFASYPHQQGAYFGDISRRIDDPFRFCNSITNTLLSYNEPSIDEAPIPPLQHLFRPEVLQGFLSITIPRDIVKRGGLNHNVPNPTTSNTHSVAVIMTILSSVNLHRHPHFRVYLVSYLYDYFGKALDVVNLDDDWMKLITTVLEQHNLETKHLGRKSSQNDNMRFPPFAHNSEANSIENTSVKLQPQLLGIDLLWRIILTVESREVAEMATKQLISYSLLVQPSGEDMSSNLPGQYANFMRTCMQMLRSIGDDSTKATRCLKATSYCATLAMDRCKDMGLLKGLAQPHGLLGLGVLIRVNLQICKFPNSTQNDKGKERLTVEVQSNDKMYILRRKIWACLIKEFSNVNKPKDISSDGPQESDKEIEPGTPTQNTAVTIYDVDTGAEEITSTPPGKKSRAGGRKRRNSDVGTNFDDVSKALSFQPQKYSDFSATVRLVCGGKELKDDEAILPMYNITNNSTIHVVSRYMRSNNANSVDTFIGPQVDVSGKIDYTRGGKGPLTDLLGVASLDKRVEFEPAIRPVEQASTSSSTPIGPCLPPATQNSEGDAVAPVAIVDDDGEPPVSDAMDAVKSQTPEKGEGGDEPTVMTSEANVLNHPLLSPIAILLEQNNMEVLFKVLSVTGNQELTNLAWSLLMGIPTDKLLLSDMREPSKVKGIWKKWLPNDASSCNLLYALKLIESQVSIDSRARFEKVLVGEAEEMEEKMGESTKRRKVEPSFGSLSALPPSWCDEFVSSGGLEHITAILLQHQEFEKENLLFNLRCVNSLLKLLSFFLSNETSANPFTKPKLQSILTYTLQTIVKSCSKELEAVEMANCDGEPLASAEEMKEFGEVSEHSLALIKAMLKMDGGAFLTSVVFDGGGAKSSETPKLFTKAVLASLINTPNLRVRLRAADIFKEGWVNSEKVTSESLKAMLSMLVRATKFCQDPDNNSKSDEIFSLIKAILERLCTGLAGNEGEQLVLTKEDKKALLSWCKRNKGGRKKGAKRKKAGEDMNDDYEVFPPGGKDSLPLSLSKLVVWLCERVTSSDTFEERRNESLVDCYLIGVLECLTSLLERSGEDLKEIVGKVGSIVSHVFIKCLFEIPTETNHGKLAAPKCKTYRSRIAAFNLLSCLCVGCEENFDTVVELLVGKTDGEGGEIATVSCPTKSSDAVGSFYHNPMTLDKSSSGYVGLKNLGATCYMNSLIQQFFMVEPLRYGLLSCAEGGQLDRIEGSESGGEKPDSEEDASMADNLLYQLQLVFAHLQESEKKAFDMKGVCQAYKDWDGNPTNPGEQQDVDEFYAGLMDKLEGHLKKLPQKNLLKDIFGGKICNQIICQVCKQKSERLEDSLVLSLDVKGKKSILDSLDLYVAGEMLDGENKYFCSHCDAKCDSLKRACVGNLPNTMILHLKRFEFDLELMRKVKVNDYVEFPMELNMRRYTKVGLEGLEEQDGREEGYYDYELQGVLIHQGTSDSGHYYSIAKERGGEEQWFMFNDVSVQPFNPAEISTQCFGGKKPTQRYDHQGQRMVTLSVDKTYSAYMLIYERKVRVFDEGFQVEVKKAEDDAKNQWHPPYGGVESASELVPKGIFENIWEENKQFLKDKHLFSNDFGDFLLKISKDRDVDKSSELVKAVTHYVFGTLIFAKDKSSLASFFTLLKGWYSKSAKCCECFAELLVDRGWLRTVFLKCSIAEVRNELVDLLIVIFKVLCPLQRERYYDVAAEEEEEEEAEQEKVEKGVDEAAGNERGEEAKLNPEGYDEDCLRFANGGEHSQFPFLKLPRFAFWKGQNLVAKVVTQLLSLIPEVPQFYKRVEQLFSALVAFAEVGRDESIFLIRCSIIPRLLDTFQGPKANVPPHQLTINGSSPQTFNRVKMDREALNASSLLKVVATVLRHTIAHEAASTDVENAVRGFEDLEPYAYKCEAISSSKNDPVKGIFILPPRDLKLLTSVDFVKKLVDSPRDGDMSQAICSRLAWNNLKVSIDVADACGSHIKEAKGQDFEHNALPLLLSFLFMIDQGKAGFGCRSERIHAAMKNLVLGINANIQYSTELHLLWNFLTIYIGVNTKDEIEICLEKINTVLHANQISSENFEDSRFVALNYWFMEWDFLLKMFMPCNVSSNHQDYQKKVAFVFKNVCEIGDMDKENIDVFKIKTGLGGRKGSDEDSPEAAAAAAAKAESNKLLFSDSDDDEKEELEVVEERFGSKELETYLTKNEKSLAKFRLFSTLIWMFPEVKRSLCNADFSKGKKDNKKAHQTFVDYFLLLQYSIQGIKDLELPLLLSSRGGIHRDFLGLLWDIDSRCREKLWAYHDQTRGVMVTFYAYLCKTFPQILAEFLSEYREEEEEELQGVEGGKPGGGRSNRAQQQIAWVQQQQQQQQQQQVQEQRGSENIPTLQQQHNHPEILPRPPPLGNKVVEFFLSIGPDNPQAAVWNERYASKFFELLYMMCSNSAAFMKFVRQHDNFEWYFANFFFGDHAVPSGKCYANLAMLMRVCMVKDAEYRDSNFRRALKERKTGDTIGHAALSVIWNCVLIGDDTISWKTVWEREDAMDVDGNGEAEPEPLTQEQAEDIEKREQVIKRLVDKYYFLEDLAKNVTALVKLARRSWKSNAPMQPDIDTENAQELILTLRLVGFFFEFDERQATPLDWKRAFFTCEKFFHTTVLVVVRHLLNIMDQARRPLFRFSEAAEADEALQLLAPHLVVSFDYLGPHLMASILQIFAEKAFRVTSTTLEKDGDFDAKMMPHFLDDISYTICSTVLENIWTMDAGLDAFAAMLYDGSVEINDEAFIPSKMKDVVTTVFSHLYSSAWRRNWSAVAEDVNKLLAWYKSDSELEREAVCLVLDDLAGLELFFFGLVQNLTHASSVIQHQGGAWIELLKEFIGTILSYLLHEECDEGRKEKLLNLHAAALAAMQGCEEEGDDV</sequence>
<feature type="non-terminal residue" evidence="10">
    <location>
        <position position="1"/>
    </location>
</feature>
<feature type="region of interest" description="Disordered" evidence="8">
    <location>
        <begin position="2622"/>
        <end position="2684"/>
    </location>
</feature>
<dbReference type="Gene3D" id="3.90.70.10">
    <property type="entry name" value="Cysteine proteinases"/>
    <property type="match status" value="1"/>
</dbReference>
<dbReference type="InterPro" id="IPR016024">
    <property type="entry name" value="ARM-type_fold"/>
</dbReference>
<gene>
    <name evidence="10" type="ORF">TrCOL_g8294</name>
</gene>
<comment type="similarity">
    <text evidence="2">Belongs to the peptidase C19 family.</text>
</comment>
<dbReference type="InterPro" id="IPR038765">
    <property type="entry name" value="Papain-like_cys_pep_sf"/>
</dbReference>
<dbReference type="InterPro" id="IPR018200">
    <property type="entry name" value="USP_CS"/>
</dbReference>
<dbReference type="PROSITE" id="PS00972">
    <property type="entry name" value="USP_1"/>
    <property type="match status" value="1"/>
</dbReference>
<feature type="region of interest" description="Disordered" evidence="8">
    <location>
        <begin position="657"/>
        <end position="721"/>
    </location>
</feature>
<evidence type="ECO:0000256" key="2">
    <source>
        <dbReference type="ARBA" id="ARBA00009085"/>
    </source>
</evidence>
<feature type="compositionally biased region" description="Polar residues" evidence="8">
    <location>
        <begin position="2666"/>
        <end position="2676"/>
    </location>
</feature>
<keyword evidence="11" id="KW-1185">Reference proteome</keyword>
<dbReference type="FunFam" id="3.90.70.10:FF:000022">
    <property type="entry name" value="Ubiquitin carboxyl-terminal hydrolase 24"/>
    <property type="match status" value="1"/>
</dbReference>
<dbReference type="InterPro" id="IPR029071">
    <property type="entry name" value="Ubiquitin-like_domsf"/>
</dbReference>
<evidence type="ECO:0000256" key="6">
    <source>
        <dbReference type="ARBA" id="ARBA00022801"/>
    </source>
</evidence>
<dbReference type="InterPro" id="IPR001394">
    <property type="entry name" value="Peptidase_C19_UCH"/>
</dbReference>
<dbReference type="OrthoDB" id="289038at2759"/>
<comment type="caution">
    <text evidence="10">The sequence shown here is derived from an EMBL/GenBank/DDBJ whole genome shotgun (WGS) entry which is preliminary data.</text>
</comment>
<evidence type="ECO:0000256" key="8">
    <source>
        <dbReference type="SAM" id="MobiDB-lite"/>
    </source>
</evidence>
<protein>
    <recommendedName>
        <fullName evidence="3">ubiquitinyl hydrolase 1</fullName>
        <ecNumber evidence="3">3.4.19.12</ecNumber>
    </recommendedName>
</protein>
<dbReference type="Pfam" id="PF25010">
    <property type="entry name" value="ARM_UBP24_USP9X-Y"/>
    <property type="match status" value="1"/>
</dbReference>
<dbReference type="CDD" id="cd02659">
    <property type="entry name" value="peptidase_C19C"/>
    <property type="match status" value="1"/>
</dbReference>
<evidence type="ECO:0000256" key="5">
    <source>
        <dbReference type="ARBA" id="ARBA00022786"/>
    </source>
</evidence>
<dbReference type="GO" id="GO:0006508">
    <property type="term" value="P:proteolysis"/>
    <property type="evidence" value="ECO:0007669"/>
    <property type="project" value="UniProtKB-KW"/>
</dbReference>
<keyword evidence="6" id="KW-0378">Hydrolase</keyword>
<organism evidence="10 11">
    <name type="scientific">Triparma columacea</name>
    <dbReference type="NCBI Taxonomy" id="722753"/>
    <lineage>
        <taxon>Eukaryota</taxon>
        <taxon>Sar</taxon>
        <taxon>Stramenopiles</taxon>
        <taxon>Ochrophyta</taxon>
        <taxon>Bolidophyceae</taxon>
        <taxon>Parmales</taxon>
        <taxon>Triparmaceae</taxon>
        <taxon>Triparma</taxon>
    </lineage>
</organism>
<dbReference type="PANTHER" id="PTHR24006:SF910">
    <property type="entry name" value="UBIQUITINYL HYDROLASE 1"/>
    <property type="match status" value="1"/>
</dbReference>
<dbReference type="Gene3D" id="3.10.20.90">
    <property type="entry name" value="Phosphatidylinositol 3-kinase Catalytic Subunit, Chain A, domain 1"/>
    <property type="match status" value="1"/>
</dbReference>
<dbReference type="Pfam" id="PF00443">
    <property type="entry name" value="UCH"/>
    <property type="match status" value="1"/>
</dbReference>
<keyword evidence="7" id="KW-0788">Thiol protease</keyword>
<dbReference type="GO" id="GO:0005829">
    <property type="term" value="C:cytosol"/>
    <property type="evidence" value="ECO:0007669"/>
    <property type="project" value="TreeGrafter"/>
</dbReference>
<dbReference type="Proteomes" id="UP001165065">
    <property type="component" value="Unassembled WGS sequence"/>
</dbReference>
<name>A0A9W7GEL2_9STRA</name>
<dbReference type="EMBL" id="BRYA01000214">
    <property type="protein sequence ID" value="GMI44369.1"/>
    <property type="molecule type" value="Genomic_DNA"/>
</dbReference>
<dbReference type="EC" id="3.4.19.12" evidence="3"/>
<reference evidence="11" key="1">
    <citation type="journal article" date="2023" name="Commun. Biol.">
        <title>Genome analysis of Parmales, the sister group of diatoms, reveals the evolutionary specialization of diatoms from phago-mixotrophs to photoautotrophs.</title>
        <authorList>
            <person name="Ban H."/>
            <person name="Sato S."/>
            <person name="Yoshikawa S."/>
            <person name="Yamada K."/>
            <person name="Nakamura Y."/>
            <person name="Ichinomiya M."/>
            <person name="Sato N."/>
            <person name="Blanc-Mathieu R."/>
            <person name="Endo H."/>
            <person name="Kuwata A."/>
            <person name="Ogata H."/>
        </authorList>
    </citation>
    <scope>NUCLEOTIDE SEQUENCE [LARGE SCALE GENOMIC DNA]</scope>
</reference>
<feature type="compositionally biased region" description="Low complexity" evidence="8">
    <location>
        <begin position="2642"/>
        <end position="2663"/>
    </location>
</feature>
<feature type="compositionally biased region" description="Basic residues" evidence="8">
    <location>
        <begin position="702"/>
        <end position="712"/>
    </location>
</feature>
<evidence type="ECO:0000259" key="9">
    <source>
        <dbReference type="PROSITE" id="PS50235"/>
    </source>
</evidence>
<dbReference type="PROSITE" id="PS00973">
    <property type="entry name" value="USP_2"/>
    <property type="match status" value="1"/>
</dbReference>
<evidence type="ECO:0000256" key="7">
    <source>
        <dbReference type="ARBA" id="ARBA00022807"/>
    </source>
</evidence>